<keyword evidence="2" id="KW-0238">DNA-binding</keyword>
<dbReference type="InterPro" id="IPR036388">
    <property type="entry name" value="WH-like_DNA-bd_sf"/>
</dbReference>
<accession>A0ABW5W8U9</accession>
<feature type="domain" description="IclR-ED" evidence="5">
    <location>
        <begin position="72"/>
        <end position="256"/>
    </location>
</feature>
<dbReference type="InterPro" id="IPR012794">
    <property type="entry name" value="PcaR_PcaU"/>
</dbReference>
<evidence type="ECO:0000256" key="1">
    <source>
        <dbReference type="ARBA" id="ARBA00023015"/>
    </source>
</evidence>
<dbReference type="Gene3D" id="3.30.450.40">
    <property type="match status" value="1"/>
</dbReference>
<comment type="caution">
    <text evidence="6">The sequence shown here is derived from an EMBL/GenBank/DDBJ whole genome shotgun (WGS) entry which is preliminary data.</text>
</comment>
<sequence>MDTERNPRDHIQSLERGFAVLQAFDEQRTNPTLAELAAATGLARPVVRRILITLENLGYVRGEAGRWSLTPRVLSIGHHYSASHAVVEVSQPHLLRLAEQTNESASLAALDGSEVVYIGRVPVRRIMSINVAIGTRIPAHATSLGRVLLAWAPAERVQQVIDETGLRAFTERTITDPAEFRRNLATVRRQGYSLVAGELEEGLVSLSAPVRDPAGNVVAALATSTSTARADLDRLRGEIAPLVIRTAEAISSDYGYKATSGKATSTVHTAHEGFF</sequence>
<dbReference type="EMBL" id="JBHUOF010000004">
    <property type="protein sequence ID" value="MFD2798641.1"/>
    <property type="molecule type" value="Genomic_DNA"/>
</dbReference>
<evidence type="ECO:0000313" key="7">
    <source>
        <dbReference type="Proteomes" id="UP001597478"/>
    </source>
</evidence>
<evidence type="ECO:0000256" key="3">
    <source>
        <dbReference type="ARBA" id="ARBA00023163"/>
    </source>
</evidence>
<dbReference type="InterPro" id="IPR036390">
    <property type="entry name" value="WH_DNA-bd_sf"/>
</dbReference>
<dbReference type="NCBIfam" id="TIGR02431">
    <property type="entry name" value="pcaR_pcaU"/>
    <property type="match status" value="1"/>
</dbReference>
<keyword evidence="1" id="KW-0805">Transcription regulation</keyword>
<dbReference type="Proteomes" id="UP001597478">
    <property type="component" value="Unassembled WGS sequence"/>
</dbReference>
<dbReference type="InterPro" id="IPR014757">
    <property type="entry name" value="Tscrpt_reg_IclR_C"/>
</dbReference>
<evidence type="ECO:0000259" key="5">
    <source>
        <dbReference type="PROSITE" id="PS51078"/>
    </source>
</evidence>
<dbReference type="PROSITE" id="PS51078">
    <property type="entry name" value="ICLR_ED"/>
    <property type="match status" value="1"/>
</dbReference>
<dbReference type="PANTHER" id="PTHR30136:SF34">
    <property type="entry name" value="TRANSCRIPTIONAL REGULATOR"/>
    <property type="match status" value="1"/>
</dbReference>
<organism evidence="6 7">
    <name type="scientific">Prauserella oleivorans</name>
    <dbReference type="NCBI Taxonomy" id="1478153"/>
    <lineage>
        <taxon>Bacteria</taxon>
        <taxon>Bacillati</taxon>
        <taxon>Actinomycetota</taxon>
        <taxon>Actinomycetes</taxon>
        <taxon>Pseudonocardiales</taxon>
        <taxon>Pseudonocardiaceae</taxon>
        <taxon>Prauserella</taxon>
    </lineage>
</organism>
<dbReference type="Pfam" id="PF01614">
    <property type="entry name" value="IclR_C"/>
    <property type="match status" value="1"/>
</dbReference>
<name>A0ABW5W8U9_9PSEU</name>
<dbReference type="Pfam" id="PF09339">
    <property type="entry name" value="HTH_IclR"/>
    <property type="match status" value="1"/>
</dbReference>
<dbReference type="SMART" id="SM00346">
    <property type="entry name" value="HTH_ICLR"/>
    <property type="match status" value="1"/>
</dbReference>
<dbReference type="PROSITE" id="PS51077">
    <property type="entry name" value="HTH_ICLR"/>
    <property type="match status" value="1"/>
</dbReference>
<dbReference type="PANTHER" id="PTHR30136">
    <property type="entry name" value="HELIX-TURN-HELIX TRANSCRIPTIONAL REGULATOR, ICLR FAMILY"/>
    <property type="match status" value="1"/>
</dbReference>
<dbReference type="InterPro" id="IPR005471">
    <property type="entry name" value="Tscrpt_reg_IclR_N"/>
</dbReference>
<dbReference type="InterPro" id="IPR050707">
    <property type="entry name" value="HTH_MetabolicPath_Reg"/>
</dbReference>
<dbReference type="InterPro" id="IPR029016">
    <property type="entry name" value="GAF-like_dom_sf"/>
</dbReference>
<evidence type="ECO:0000259" key="4">
    <source>
        <dbReference type="PROSITE" id="PS51077"/>
    </source>
</evidence>
<keyword evidence="3" id="KW-0804">Transcription</keyword>
<dbReference type="RefSeq" id="WP_377389669.1">
    <property type="nucleotide sequence ID" value="NZ_JBHSAN010000017.1"/>
</dbReference>
<gene>
    <name evidence="6" type="ORF">ACFS2C_04460</name>
</gene>
<proteinExistence type="predicted"/>
<keyword evidence="7" id="KW-1185">Reference proteome</keyword>
<evidence type="ECO:0000313" key="6">
    <source>
        <dbReference type="EMBL" id="MFD2798641.1"/>
    </source>
</evidence>
<dbReference type="SUPFAM" id="SSF55781">
    <property type="entry name" value="GAF domain-like"/>
    <property type="match status" value="1"/>
</dbReference>
<reference evidence="7" key="1">
    <citation type="journal article" date="2019" name="Int. J. Syst. Evol. Microbiol.">
        <title>The Global Catalogue of Microorganisms (GCM) 10K type strain sequencing project: providing services to taxonomists for standard genome sequencing and annotation.</title>
        <authorList>
            <consortium name="The Broad Institute Genomics Platform"/>
            <consortium name="The Broad Institute Genome Sequencing Center for Infectious Disease"/>
            <person name="Wu L."/>
            <person name="Ma J."/>
        </authorList>
    </citation>
    <scope>NUCLEOTIDE SEQUENCE [LARGE SCALE GENOMIC DNA]</scope>
    <source>
        <strain evidence="7">IBRC-M 10906</strain>
    </source>
</reference>
<dbReference type="SUPFAM" id="SSF46785">
    <property type="entry name" value="Winged helix' DNA-binding domain"/>
    <property type="match status" value="1"/>
</dbReference>
<protein>
    <submittedName>
        <fullName evidence="6">IclR family transcriptional regulator C-terminal domain-containing protein</fullName>
    </submittedName>
</protein>
<dbReference type="Gene3D" id="1.10.10.10">
    <property type="entry name" value="Winged helix-like DNA-binding domain superfamily/Winged helix DNA-binding domain"/>
    <property type="match status" value="1"/>
</dbReference>
<feature type="domain" description="HTH iclR-type" evidence="4">
    <location>
        <begin position="11"/>
        <end position="71"/>
    </location>
</feature>
<evidence type="ECO:0000256" key="2">
    <source>
        <dbReference type="ARBA" id="ARBA00023125"/>
    </source>
</evidence>